<evidence type="ECO:0000313" key="12">
    <source>
        <dbReference type="EMBL" id="SGZ54731.1"/>
    </source>
</evidence>
<keyword evidence="4 7" id="KW-0378">Hydrolase</keyword>
<feature type="chain" id="PRO_5012317926" evidence="9">
    <location>
        <begin position="19"/>
        <end position="1366"/>
    </location>
</feature>
<dbReference type="PROSITE" id="PS51892">
    <property type="entry name" value="SUBTILASE"/>
    <property type="match status" value="1"/>
</dbReference>
<evidence type="ECO:0000256" key="4">
    <source>
        <dbReference type="ARBA" id="ARBA00022801"/>
    </source>
</evidence>
<name>A0A1L0BTY5_9ASCO</name>
<accession>A0A1L0BTY5</accession>
<feature type="region of interest" description="Disordered" evidence="8">
    <location>
        <begin position="890"/>
        <end position="912"/>
    </location>
</feature>
<evidence type="ECO:0000256" key="7">
    <source>
        <dbReference type="PROSITE-ProRule" id="PRU01240"/>
    </source>
</evidence>
<dbReference type="EMBL" id="LT635759">
    <property type="protein sequence ID" value="SGZ54731.1"/>
    <property type="molecule type" value="Genomic_DNA"/>
</dbReference>
<dbReference type="STRING" id="45354.A0A1L0BTY5"/>
<evidence type="ECO:0000256" key="3">
    <source>
        <dbReference type="ARBA" id="ARBA00022729"/>
    </source>
</evidence>
<protein>
    <submittedName>
        <fullName evidence="12">CIC11C00000002450</fullName>
    </submittedName>
</protein>
<dbReference type="PANTHER" id="PTHR43806:SF66">
    <property type="entry name" value="SERIN ENDOPEPTIDASE"/>
    <property type="match status" value="1"/>
</dbReference>
<keyword evidence="13" id="KW-1185">Reference proteome</keyword>
<feature type="compositionally biased region" description="Low complexity" evidence="8">
    <location>
        <begin position="1046"/>
        <end position="1079"/>
    </location>
</feature>
<sequence length="1366" mass="145873">MKIQNSFTFLVVLGLVTCASNPFNDVPGRYIVELDHGDAATEVSDNFDIFVQHQIESDVFSGFSFDVRNENSTTLQDLRALRGVKNAWKATYVTLDAAVKEKRVDYSQLPYYNPHQMTGVDELHDQGYLGDGIVVAVVDTGADSSHPALAGKILGGYDFTLDKNNPGTDYTDCDGHGTFVSSIIVSDTSDMVGVAPNSRLKIYKVFECSSTTTSDLIMAGLSKAYVDGPDIINLSAGRTYGYSNDPVSLLASRIAETIPIFIAAGNSGVGGTMFSSSTGAAGKGVLAVGAAQGDYLYSWPVTAISSSGESYSFSYALAFRFDLVGTVDIDFIGNACFVSSLGKTGTGNKFLLANRGSCSDSDILQGLNEQEYLGALLFVTNAELQYLYTDFSDAEYTLYIALITEDVRTWIMSQTASGNSIQVTFPDDYTSSLLLKSQTTQFSSWGPTFENNFYPHIMAPGGQVLGADIQISGSYVLEDGTSFASPYAAGVAALYLSAFPGVDVQVLRNKLIGASRMMFQQVWSNDVDLGLDTGALAPSIQQGNGLLSARNLFFTKTKILSEPYLECNDTNNFVGTHTITFINEGDTSVNYEINYWDLSSVYTRDASTWFVASYYPLLVDGLPNAGLSQNLVTLGPGESTSIVVEVYPPLTLDNDQAPVYEGTFIIHGDNGDVVSVPYMGIIADTNDWTPWIESPYLSGTMTLFENVTDSGRDYTPSKSDSPYIFYNIRYGTEEYSFDLVDKDYQLSDFLYPPAIGVNGYLGPILVVTSDDQSLTLPLEFTSIFTDVLYVKFTTFADGTVFPTGRYKILFRALKTFGDKAKNEGWQLFLSDEFNVLENSDSSLVSSSSSNLSSSSLSSSSLSSSSLSSSSLSIYSSSSSFELSSGFASSLSSTESTSLPISLSTSSYDSNSSGWKSVAESSRSSFSISSTLSEGSLASVSNLSDFGVSTTSSDIISRGMSSVVPSGETSSAPSGFSSTSTTNETVVLSFERQISSLDFSNPNSVDSKSGTSFSVPQSLYTRYYNLSSLTGEVSISSQSEILTFETSASRSELSLSRSSPLAESPTSLSPPESSENSSTTDVTLSGRSNANESSSFAVTKTGEGISESERELEGNWTEPNSEDSSRSTEQPESYKSANLSTGNADSRVTGEEGFNSNTEGELAETTDLKLATVTVTSCVDHSCFELTFTAQVSISTSVFGDLTTIISTYYCSTSEQASIPNAVAPSVPPDVTSTGASAKIPGQVSGYFVSHLSEARPLTHNTNITLHTSVSSPTGIGSFISSGSKLPYLSIAPAPQTSTGSDVGLKSNVLTGSSTVKSVGVSSEISYLSNIPEVSLSQGSGSMHSLTKSYLYLFMLFFLPTVIVVEL</sequence>
<evidence type="ECO:0000256" key="5">
    <source>
        <dbReference type="ARBA" id="ARBA00022825"/>
    </source>
</evidence>
<dbReference type="InterPro" id="IPR036852">
    <property type="entry name" value="Peptidase_S8/S53_dom_sf"/>
</dbReference>
<comment type="similarity">
    <text evidence="1 7">Belongs to the peptidase S8 family.</text>
</comment>
<dbReference type="GO" id="GO:0004252">
    <property type="term" value="F:serine-type endopeptidase activity"/>
    <property type="evidence" value="ECO:0007669"/>
    <property type="project" value="UniProtKB-UniRule"/>
</dbReference>
<dbReference type="InterPro" id="IPR050131">
    <property type="entry name" value="Peptidase_S8_subtilisin-like"/>
</dbReference>
<evidence type="ECO:0000313" key="13">
    <source>
        <dbReference type="Proteomes" id="UP000182334"/>
    </source>
</evidence>
<dbReference type="Gene3D" id="3.40.50.200">
    <property type="entry name" value="Peptidase S8/S53 domain"/>
    <property type="match status" value="2"/>
</dbReference>
<keyword evidence="3 9" id="KW-0732">Signal</keyword>
<dbReference type="SUPFAM" id="SSF52743">
    <property type="entry name" value="Subtilisin-like"/>
    <property type="match status" value="1"/>
</dbReference>
<feature type="region of interest" description="Disordered" evidence="8">
    <location>
        <begin position="958"/>
        <end position="979"/>
    </location>
</feature>
<dbReference type="PROSITE" id="PS00138">
    <property type="entry name" value="SUBTILASE_SER"/>
    <property type="match status" value="1"/>
</dbReference>
<evidence type="ECO:0000256" key="2">
    <source>
        <dbReference type="ARBA" id="ARBA00022670"/>
    </source>
</evidence>
<dbReference type="InterPro" id="IPR000209">
    <property type="entry name" value="Peptidase_S8/S53_dom"/>
</dbReference>
<feature type="active site" description="Charge relay system" evidence="6 7">
    <location>
        <position position="139"/>
    </location>
</feature>
<evidence type="ECO:0000256" key="6">
    <source>
        <dbReference type="PIRSR" id="PIRSR615500-1"/>
    </source>
</evidence>
<feature type="region of interest" description="Disordered" evidence="8">
    <location>
        <begin position="1046"/>
        <end position="1161"/>
    </location>
</feature>
<dbReference type="Pfam" id="PF00082">
    <property type="entry name" value="Peptidase_S8"/>
    <property type="match status" value="1"/>
</dbReference>
<gene>
    <name evidence="12" type="ORF">SAMEA4029010_CIC11G00000002450</name>
</gene>
<dbReference type="InterPro" id="IPR015500">
    <property type="entry name" value="Peptidase_S8_subtilisin-rel"/>
</dbReference>
<dbReference type="InterPro" id="IPR022398">
    <property type="entry name" value="Peptidase_S8_His-AS"/>
</dbReference>
<dbReference type="PANTHER" id="PTHR43806">
    <property type="entry name" value="PEPTIDASE S8"/>
    <property type="match status" value="1"/>
</dbReference>
<evidence type="ECO:0000259" key="10">
    <source>
        <dbReference type="Pfam" id="PF00082"/>
    </source>
</evidence>
<keyword evidence="5 7" id="KW-0720">Serine protease</keyword>
<dbReference type="GO" id="GO:0016020">
    <property type="term" value="C:membrane"/>
    <property type="evidence" value="ECO:0007669"/>
    <property type="project" value="InterPro"/>
</dbReference>
<feature type="compositionally biased region" description="Polar residues" evidence="8">
    <location>
        <begin position="1080"/>
        <end position="1097"/>
    </location>
</feature>
<keyword evidence="2 7" id="KW-0645">Protease</keyword>
<proteinExistence type="inferred from homology"/>
<dbReference type="Pfam" id="PF06280">
    <property type="entry name" value="fn3_5"/>
    <property type="match status" value="1"/>
</dbReference>
<dbReference type="InterPro" id="IPR010435">
    <property type="entry name" value="C5a/SBT2-like_Fn3"/>
</dbReference>
<feature type="active site" description="Charge relay system" evidence="6 7">
    <location>
        <position position="176"/>
    </location>
</feature>
<feature type="compositionally biased region" description="Polar residues" evidence="8">
    <location>
        <begin position="1126"/>
        <end position="1145"/>
    </location>
</feature>
<dbReference type="InterPro" id="IPR023828">
    <property type="entry name" value="Peptidase_S8_Ser-AS"/>
</dbReference>
<dbReference type="PRINTS" id="PR00723">
    <property type="entry name" value="SUBTILISIN"/>
</dbReference>
<dbReference type="Proteomes" id="UP000182334">
    <property type="component" value="Chromosome IV"/>
</dbReference>
<feature type="compositionally biased region" description="Low complexity" evidence="8">
    <location>
        <begin position="965"/>
        <end position="979"/>
    </location>
</feature>
<feature type="domain" description="C5a peptidase/Subtilisin-like protease SBT2-like Fn3-like" evidence="11">
    <location>
        <begin position="568"/>
        <end position="679"/>
    </location>
</feature>
<dbReference type="PROSITE" id="PS00137">
    <property type="entry name" value="SUBTILASE_HIS"/>
    <property type="match status" value="1"/>
</dbReference>
<dbReference type="GO" id="GO:0006508">
    <property type="term" value="P:proteolysis"/>
    <property type="evidence" value="ECO:0007669"/>
    <property type="project" value="UniProtKB-KW"/>
</dbReference>
<reference evidence="12 13" key="1">
    <citation type="submission" date="2016-10" db="EMBL/GenBank/DDBJ databases">
        <authorList>
            <person name="de Groot N.N."/>
        </authorList>
    </citation>
    <scope>NUCLEOTIDE SEQUENCE [LARGE SCALE GENOMIC DNA]</scope>
    <source>
        <strain evidence="12 13">CBS 141442</strain>
    </source>
</reference>
<evidence type="ECO:0000256" key="1">
    <source>
        <dbReference type="ARBA" id="ARBA00011073"/>
    </source>
</evidence>
<evidence type="ECO:0000256" key="9">
    <source>
        <dbReference type="SAM" id="SignalP"/>
    </source>
</evidence>
<evidence type="ECO:0000256" key="8">
    <source>
        <dbReference type="SAM" id="MobiDB-lite"/>
    </source>
</evidence>
<evidence type="ECO:0000259" key="11">
    <source>
        <dbReference type="Pfam" id="PF06280"/>
    </source>
</evidence>
<dbReference type="OrthoDB" id="4090904at2759"/>
<feature type="signal peptide" evidence="9">
    <location>
        <begin position="1"/>
        <end position="18"/>
    </location>
</feature>
<feature type="domain" description="Peptidase S8/S53" evidence="10">
    <location>
        <begin position="130"/>
        <end position="515"/>
    </location>
</feature>
<organism evidence="12 13">
    <name type="scientific">Sungouiella intermedia</name>
    <dbReference type="NCBI Taxonomy" id="45354"/>
    <lineage>
        <taxon>Eukaryota</taxon>
        <taxon>Fungi</taxon>
        <taxon>Dikarya</taxon>
        <taxon>Ascomycota</taxon>
        <taxon>Saccharomycotina</taxon>
        <taxon>Pichiomycetes</taxon>
        <taxon>Metschnikowiaceae</taxon>
        <taxon>Sungouiella</taxon>
    </lineage>
</organism>
<feature type="active site" description="Charge relay system" evidence="6 7">
    <location>
        <position position="482"/>
    </location>
</feature>